<dbReference type="Pfam" id="PF01042">
    <property type="entry name" value="Ribonuc_L-PSP"/>
    <property type="match status" value="1"/>
</dbReference>
<dbReference type="AlphaFoldDB" id="A0A5D4H351"/>
<dbReference type="PANTHER" id="PTHR43857:SF1">
    <property type="entry name" value="YJGH FAMILY PROTEIN"/>
    <property type="match status" value="1"/>
</dbReference>
<reference evidence="1 2" key="1">
    <citation type="submission" date="2019-08" db="EMBL/GenBank/DDBJ databases">
        <authorList>
            <person name="Seo Y.L."/>
        </authorList>
    </citation>
    <scope>NUCLEOTIDE SEQUENCE [LARGE SCALE GENOMIC DNA]</scope>
    <source>
        <strain evidence="1 2">MaA-C15</strain>
    </source>
</reference>
<dbReference type="CDD" id="cd00448">
    <property type="entry name" value="YjgF_YER057c_UK114_family"/>
    <property type="match status" value="1"/>
</dbReference>
<evidence type="ECO:0000313" key="1">
    <source>
        <dbReference type="EMBL" id="TYR35471.1"/>
    </source>
</evidence>
<dbReference type="InterPro" id="IPR006175">
    <property type="entry name" value="YjgF/YER057c/UK114"/>
</dbReference>
<dbReference type="SUPFAM" id="SSF55298">
    <property type="entry name" value="YjgF-like"/>
    <property type="match status" value="1"/>
</dbReference>
<dbReference type="EMBL" id="VSZS01000052">
    <property type="protein sequence ID" value="TYR35471.1"/>
    <property type="molecule type" value="Genomic_DNA"/>
</dbReference>
<dbReference type="InterPro" id="IPR035959">
    <property type="entry name" value="RutC-like_sf"/>
</dbReference>
<evidence type="ECO:0000313" key="2">
    <source>
        <dbReference type="Proteomes" id="UP000323258"/>
    </source>
</evidence>
<comment type="caution">
    <text evidence="1">The sequence shown here is derived from an EMBL/GenBank/DDBJ whole genome shotgun (WGS) entry which is preliminary data.</text>
</comment>
<sequence>MQLRKLNPWTYPEGMDQGLMISDFNRLVFVSGQCAVGEDGGSLHAGDMAAQVHAALNNVEIVLGEAGLSLSNIVRMNTYVTDMEAFLEHAAQPMSERLARHGVRPPGVLVGIVELGRKDLLVEIEIFAAA</sequence>
<proteinExistence type="predicted"/>
<keyword evidence="2" id="KW-1185">Reference proteome</keyword>
<dbReference type="OrthoDB" id="9799840at2"/>
<dbReference type="PANTHER" id="PTHR43857">
    <property type="entry name" value="BLR7761 PROTEIN"/>
    <property type="match status" value="1"/>
</dbReference>
<protein>
    <submittedName>
        <fullName evidence="1">RidA family protein</fullName>
    </submittedName>
</protein>
<gene>
    <name evidence="1" type="ORF">FY036_02340</name>
</gene>
<name>A0A5D4H351_9HYPH</name>
<organism evidence="1 2">
    <name type="scientific">Neoaquamicrobium microcysteis</name>
    <dbReference type="NCBI Taxonomy" id="2682781"/>
    <lineage>
        <taxon>Bacteria</taxon>
        <taxon>Pseudomonadati</taxon>
        <taxon>Pseudomonadota</taxon>
        <taxon>Alphaproteobacteria</taxon>
        <taxon>Hyphomicrobiales</taxon>
        <taxon>Phyllobacteriaceae</taxon>
        <taxon>Neoaquamicrobium</taxon>
    </lineage>
</organism>
<reference evidence="1 2" key="2">
    <citation type="submission" date="2019-09" db="EMBL/GenBank/DDBJ databases">
        <title>Mesorhizobium sp. MaA-C15 isolated from Microcystis aeruginosa.</title>
        <authorList>
            <person name="Jeong S.E."/>
            <person name="Jin H.M."/>
            <person name="Jeon C.O."/>
        </authorList>
    </citation>
    <scope>NUCLEOTIDE SEQUENCE [LARGE SCALE GENOMIC DNA]</scope>
    <source>
        <strain evidence="1 2">MaA-C15</strain>
    </source>
</reference>
<accession>A0A5D4H351</accession>
<dbReference type="RefSeq" id="WP_148913093.1">
    <property type="nucleotide sequence ID" value="NZ_VSZS01000052.1"/>
</dbReference>
<dbReference type="Proteomes" id="UP000323258">
    <property type="component" value="Unassembled WGS sequence"/>
</dbReference>
<dbReference type="Gene3D" id="3.30.1330.40">
    <property type="entry name" value="RutC-like"/>
    <property type="match status" value="1"/>
</dbReference>